<name>A0A6B9FD16_9EURY</name>
<dbReference type="GeneID" id="99245206"/>
<evidence type="ECO:0000256" key="1">
    <source>
        <dbReference type="SAM" id="Phobius"/>
    </source>
</evidence>
<sequence>MDETVQYGLALATFVFLVATTLSIVGVVSDRLWTNVALLIGVGAGSFFLGRATLSIDDLLRRDV</sequence>
<evidence type="ECO:0000313" key="3">
    <source>
        <dbReference type="Proteomes" id="UP000428325"/>
    </source>
</evidence>
<dbReference type="Proteomes" id="UP000428325">
    <property type="component" value="Chromosome"/>
</dbReference>
<proteinExistence type="predicted"/>
<accession>A0A6B9FD16</accession>
<dbReference type="KEGG" id="hra:EI982_05075"/>
<feature type="transmembrane region" description="Helical" evidence="1">
    <location>
        <begin position="32"/>
        <end position="54"/>
    </location>
</feature>
<keyword evidence="1" id="KW-1133">Transmembrane helix</keyword>
<reference evidence="2 3" key="1">
    <citation type="submission" date="2018-12" db="EMBL/GenBank/DDBJ databases">
        <title>Complete genome sequence of Haloplanus rallus MBLA0036.</title>
        <authorList>
            <person name="Nam Y.-d."/>
            <person name="Kang J."/>
            <person name="Chung W.-H."/>
            <person name="Park Y.S."/>
        </authorList>
    </citation>
    <scope>NUCLEOTIDE SEQUENCE [LARGE SCALE GENOMIC DNA]</scope>
    <source>
        <strain evidence="2 3">MBLA0036</strain>
    </source>
</reference>
<keyword evidence="1" id="KW-0812">Transmembrane</keyword>
<protein>
    <submittedName>
        <fullName evidence="2">Uncharacterized protein</fullName>
    </submittedName>
</protein>
<feature type="transmembrane region" description="Helical" evidence="1">
    <location>
        <begin position="7"/>
        <end position="26"/>
    </location>
</feature>
<evidence type="ECO:0000313" key="2">
    <source>
        <dbReference type="EMBL" id="QGX94200.1"/>
    </source>
</evidence>
<dbReference type="RefSeq" id="WP_157688438.1">
    <property type="nucleotide sequence ID" value="NZ_CP034345.1"/>
</dbReference>
<keyword evidence="3" id="KW-1185">Reference proteome</keyword>
<dbReference type="AlphaFoldDB" id="A0A6B9FD16"/>
<organism evidence="2 3">
    <name type="scientific">Haloplanus rallus</name>
    <dbReference type="NCBI Taxonomy" id="1816183"/>
    <lineage>
        <taxon>Archaea</taxon>
        <taxon>Methanobacteriati</taxon>
        <taxon>Methanobacteriota</taxon>
        <taxon>Stenosarchaea group</taxon>
        <taxon>Halobacteria</taxon>
        <taxon>Halobacteriales</taxon>
        <taxon>Haloferacaceae</taxon>
        <taxon>Haloplanus</taxon>
    </lineage>
</organism>
<gene>
    <name evidence="2" type="ORF">EI982_05075</name>
</gene>
<keyword evidence="1" id="KW-0472">Membrane</keyword>
<dbReference type="EMBL" id="CP034345">
    <property type="protein sequence ID" value="QGX94200.1"/>
    <property type="molecule type" value="Genomic_DNA"/>
</dbReference>